<proteinExistence type="predicted"/>
<dbReference type="RefSeq" id="WP_117957717.1">
    <property type="nucleotide sequence ID" value="NZ_QRAN01000068.1"/>
</dbReference>
<keyword evidence="2" id="KW-1185">Reference proteome</keyword>
<dbReference type="OrthoDB" id="6368379at2"/>
<evidence type="ECO:0000313" key="2">
    <source>
        <dbReference type="Proteomes" id="UP000265509"/>
    </source>
</evidence>
<reference evidence="1 2" key="1">
    <citation type="submission" date="2018-07" db="EMBL/GenBank/DDBJ databases">
        <title>Halioglobus sp. genome submission.</title>
        <authorList>
            <person name="Ye M.-Q."/>
            <person name="Du Z.-J."/>
        </authorList>
    </citation>
    <scope>NUCLEOTIDE SEQUENCE [LARGE SCALE GENOMIC DNA]</scope>
    <source>
        <strain evidence="1 2">U0301</strain>
    </source>
</reference>
<evidence type="ECO:0008006" key="3">
    <source>
        <dbReference type="Google" id="ProtNLM"/>
    </source>
</evidence>
<evidence type="ECO:0000313" key="1">
    <source>
        <dbReference type="EMBL" id="RLQ20132.1"/>
    </source>
</evidence>
<organism evidence="1 2">
    <name type="scientific">Seongchinamella sediminis</name>
    <dbReference type="NCBI Taxonomy" id="2283635"/>
    <lineage>
        <taxon>Bacteria</taxon>
        <taxon>Pseudomonadati</taxon>
        <taxon>Pseudomonadota</taxon>
        <taxon>Gammaproteobacteria</taxon>
        <taxon>Cellvibrionales</taxon>
        <taxon>Halieaceae</taxon>
        <taxon>Seongchinamella</taxon>
    </lineage>
</organism>
<dbReference type="EMBL" id="QRAN01000068">
    <property type="protein sequence ID" value="RLQ20132.1"/>
    <property type="molecule type" value="Genomic_DNA"/>
</dbReference>
<comment type="caution">
    <text evidence="1">The sequence shown here is derived from an EMBL/GenBank/DDBJ whole genome shotgun (WGS) entry which is preliminary data.</text>
</comment>
<sequence length="102" mass="10977">MSADNEQREDYWRPHVEACQASGLSAKRFCRDNALPYGQFLYWAGKLRPSAATPPASGFTRVVPRSGAVAPEGLHITLPNGLRIGGINAGNVELLSSLLAQL</sequence>
<dbReference type="NCBIfam" id="NF047593">
    <property type="entry name" value="IS66_ISAeme5_TnpA"/>
    <property type="match status" value="1"/>
</dbReference>
<dbReference type="AlphaFoldDB" id="A0A3L7DWF9"/>
<name>A0A3L7DWF9_9GAMM</name>
<accession>A0A3L7DWF9</accession>
<dbReference type="Proteomes" id="UP000265509">
    <property type="component" value="Unassembled WGS sequence"/>
</dbReference>
<gene>
    <name evidence="1" type="ORF">DWB85_19350</name>
</gene>
<protein>
    <recommendedName>
        <fullName evidence="3">Transposase</fullName>
    </recommendedName>
</protein>